<dbReference type="SFLD" id="SFLDS00003">
    <property type="entry name" value="Haloacid_Dehalogenase"/>
    <property type="match status" value="1"/>
</dbReference>
<dbReference type="Pfam" id="PF00702">
    <property type="entry name" value="Hydrolase"/>
    <property type="match status" value="1"/>
</dbReference>
<evidence type="ECO:0008006" key="3">
    <source>
        <dbReference type="Google" id="ProtNLM"/>
    </source>
</evidence>
<dbReference type="GO" id="GO:0005634">
    <property type="term" value="C:nucleus"/>
    <property type="evidence" value="ECO:0007669"/>
    <property type="project" value="TreeGrafter"/>
</dbReference>
<name>A0A182PE95_9DIPT</name>
<dbReference type="InterPro" id="IPR044924">
    <property type="entry name" value="HAD-SF_hydro_IA_REG-2-like_cap"/>
</dbReference>
<dbReference type="Proteomes" id="UP000075885">
    <property type="component" value="Unassembled WGS sequence"/>
</dbReference>
<dbReference type="Gene3D" id="1.10.150.720">
    <property type="entry name" value="Haloacid dehalogenase-like hydrolase"/>
    <property type="match status" value="1"/>
</dbReference>
<dbReference type="InterPro" id="IPR036412">
    <property type="entry name" value="HAD-like_sf"/>
</dbReference>
<dbReference type="VEuPathDB" id="VectorBase:AEPI005250"/>
<protein>
    <recommendedName>
        <fullName evidence="3">Haloacid dehalogenase-like hydrolase domain-containing protein 3</fullName>
    </recommendedName>
</protein>
<dbReference type="SFLD" id="SFLDG01129">
    <property type="entry name" value="C1.5:_HAD__Beta-PGM__Phosphata"/>
    <property type="match status" value="1"/>
</dbReference>
<proteinExistence type="predicted"/>
<evidence type="ECO:0000313" key="2">
    <source>
        <dbReference type="Proteomes" id="UP000075885"/>
    </source>
</evidence>
<reference evidence="2" key="1">
    <citation type="submission" date="2013-03" db="EMBL/GenBank/DDBJ databases">
        <title>The Genome Sequence of Anopheles epiroticus epiroticus2.</title>
        <authorList>
            <consortium name="The Broad Institute Genomics Platform"/>
            <person name="Neafsey D.E."/>
            <person name="Howell P."/>
            <person name="Walker B."/>
            <person name="Young S.K."/>
            <person name="Zeng Q."/>
            <person name="Gargeya S."/>
            <person name="Fitzgerald M."/>
            <person name="Haas B."/>
            <person name="Abouelleil A."/>
            <person name="Allen A.W."/>
            <person name="Alvarado L."/>
            <person name="Arachchi H.M."/>
            <person name="Berlin A.M."/>
            <person name="Chapman S.B."/>
            <person name="Gainer-Dewar J."/>
            <person name="Goldberg J."/>
            <person name="Griggs A."/>
            <person name="Gujja S."/>
            <person name="Hansen M."/>
            <person name="Howarth C."/>
            <person name="Imamovic A."/>
            <person name="Ireland A."/>
            <person name="Larimer J."/>
            <person name="McCowan C."/>
            <person name="Murphy C."/>
            <person name="Pearson M."/>
            <person name="Poon T.W."/>
            <person name="Priest M."/>
            <person name="Roberts A."/>
            <person name="Saif S."/>
            <person name="Shea T."/>
            <person name="Sisk P."/>
            <person name="Sykes S."/>
            <person name="Wortman J."/>
            <person name="Nusbaum C."/>
            <person name="Birren B."/>
        </authorList>
    </citation>
    <scope>NUCLEOTIDE SEQUENCE [LARGE SCALE GENOMIC DNA]</scope>
    <source>
        <strain evidence="2">Epiroticus2</strain>
    </source>
</reference>
<dbReference type="InterPro" id="IPR051828">
    <property type="entry name" value="HAD-like_hydrolase_domain"/>
</dbReference>
<reference evidence="1" key="2">
    <citation type="submission" date="2020-05" db="UniProtKB">
        <authorList>
            <consortium name="EnsemblMetazoa"/>
        </authorList>
    </citation>
    <scope>IDENTIFICATION</scope>
    <source>
        <strain evidence="1">Epiroticus2</strain>
    </source>
</reference>
<dbReference type="InterPro" id="IPR023214">
    <property type="entry name" value="HAD_sf"/>
</dbReference>
<dbReference type="AlphaFoldDB" id="A0A182PE95"/>
<organism evidence="1 2">
    <name type="scientific">Anopheles epiroticus</name>
    <dbReference type="NCBI Taxonomy" id="199890"/>
    <lineage>
        <taxon>Eukaryota</taxon>
        <taxon>Metazoa</taxon>
        <taxon>Ecdysozoa</taxon>
        <taxon>Arthropoda</taxon>
        <taxon>Hexapoda</taxon>
        <taxon>Insecta</taxon>
        <taxon>Pterygota</taxon>
        <taxon>Neoptera</taxon>
        <taxon>Endopterygota</taxon>
        <taxon>Diptera</taxon>
        <taxon>Nematocera</taxon>
        <taxon>Culicoidea</taxon>
        <taxon>Culicidae</taxon>
        <taxon>Anophelinae</taxon>
        <taxon>Anopheles</taxon>
    </lineage>
</organism>
<dbReference type="Gene3D" id="3.40.50.1000">
    <property type="entry name" value="HAD superfamily/HAD-like"/>
    <property type="match status" value="1"/>
</dbReference>
<dbReference type="STRING" id="199890.A0A182PE95"/>
<evidence type="ECO:0000313" key="1">
    <source>
        <dbReference type="EnsemblMetazoa" id="AEPI005250-PA"/>
    </source>
</evidence>
<dbReference type="PANTHER" id="PTHR46191">
    <property type="match status" value="1"/>
</dbReference>
<sequence>MHHLRNNLSRFRLVTFDVTDTLLEYAVRPERHYAQVINAVLEPRLGLTVREEQVARSFGRCFRTLKQQHPNFGAGRKAQQEEGWHWWWRTLVEQVVVDAAAAAAAPTVPERAAVPPALLRAIAEQLIDDYTHDGQRVCWRQRPGASELLAQMRDPARTLGIVSNFDPRLEIILRNNGVAPGQVVDFVVTSYEAGVEKPDPAIFESALRRANGLTGAGTGRKEIAPHEALHIGNLCREDYGGAREAGWCAVLVNVPPNDKNRKLLESIPSEHVFTGLPELQRRLESPTRLEW</sequence>
<keyword evidence="2" id="KW-1185">Reference proteome</keyword>
<dbReference type="SUPFAM" id="SSF56784">
    <property type="entry name" value="HAD-like"/>
    <property type="match status" value="1"/>
</dbReference>
<dbReference type="PANTHER" id="PTHR46191:SF2">
    <property type="entry name" value="HALOACID DEHALOGENASE-LIKE HYDROLASE DOMAIN-CONTAINING PROTEIN 3"/>
    <property type="match status" value="1"/>
</dbReference>
<accession>A0A182PE95</accession>
<dbReference type="EnsemblMetazoa" id="AEPI005250-RA">
    <property type="protein sequence ID" value="AEPI005250-PA"/>
    <property type="gene ID" value="AEPI005250"/>
</dbReference>